<feature type="compositionally biased region" description="Basic residues" evidence="1">
    <location>
        <begin position="94"/>
        <end position="110"/>
    </location>
</feature>
<dbReference type="EMBL" id="MN740804">
    <property type="protein sequence ID" value="QHS82696.1"/>
    <property type="molecule type" value="Genomic_DNA"/>
</dbReference>
<feature type="region of interest" description="Disordered" evidence="1">
    <location>
        <begin position="91"/>
        <end position="110"/>
    </location>
</feature>
<reference evidence="2" key="1">
    <citation type="journal article" date="2020" name="Nature">
        <title>Giant virus diversity and host interactions through global metagenomics.</title>
        <authorList>
            <person name="Schulz F."/>
            <person name="Roux S."/>
            <person name="Paez-Espino D."/>
            <person name="Jungbluth S."/>
            <person name="Walsh D.A."/>
            <person name="Denef V.J."/>
            <person name="McMahon K.D."/>
            <person name="Konstantinidis K.T."/>
            <person name="Eloe-Fadrosh E.A."/>
            <person name="Kyrpides N.C."/>
            <person name="Woyke T."/>
        </authorList>
    </citation>
    <scope>NUCLEOTIDE SEQUENCE</scope>
    <source>
        <strain evidence="2">GVMAG-S-1101171-111</strain>
    </source>
</reference>
<evidence type="ECO:0000313" key="2">
    <source>
        <dbReference type="EMBL" id="QHS82696.1"/>
    </source>
</evidence>
<dbReference type="AlphaFoldDB" id="A0A6C0AT03"/>
<accession>A0A6C0AT03</accession>
<sequence>MSKFKESFTYSSQNIVQNNGNSEVHSIDVKDGKGQEIIKTYKNGRLRSTKKKSFKPSEISNIRRQQSLIPMPLIPLPKIQLPVIRIMNVVKNKSSMRKQSRSKTHKKRTR</sequence>
<protein>
    <submittedName>
        <fullName evidence="2">Uncharacterized protein</fullName>
    </submittedName>
</protein>
<organism evidence="2">
    <name type="scientific">viral metagenome</name>
    <dbReference type="NCBI Taxonomy" id="1070528"/>
    <lineage>
        <taxon>unclassified sequences</taxon>
        <taxon>metagenomes</taxon>
        <taxon>organismal metagenomes</taxon>
    </lineage>
</organism>
<name>A0A6C0AT03_9ZZZZ</name>
<evidence type="ECO:0000256" key="1">
    <source>
        <dbReference type="SAM" id="MobiDB-lite"/>
    </source>
</evidence>
<proteinExistence type="predicted"/>